<protein>
    <submittedName>
        <fullName evidence="1">Uncharacterized protein</fullName>
    </submittedName>
</protein>
<proteinExistence type="predicted"/>
<dbReference type="EMBL" id="MN740629">
    <property type="protein sequence ID" value="QHS79311.1"/>
    <property type="molecule type" value="Genomic_DNA"/>
</dbReference>
<evidence type="ECO:0000313" key="1">
    <source>
        <dbReference type="EMBL" id="QHS79311.1"/>
    </source>
</evidence>
<accession>A0A6C0AJ01</accession>
<reference evidence="1" key="1">
    <citation type="journal article" date="2020" name="Nature">
        <title>Giant virus diversity and host interactions through global metagenomics.</title>
        <authorList>
            <person name="Schulz F."/>
            <person name="Roux S."/>
            <person name="Paez-Espino D."/>
            <person name="Jungbluth S."/>
            <person name="Walsh D.A."/>
            <person name="Denef V.J."/>
            <person name="McMahon K.D."/>
            <person name="Konstantinidis K.T."/>
            <person name="Eloe-Fadrosh E.A."/>
            <person name="Kyrpides N.C."/>
            <person name="Woyke T."/>
        </authorList>
    </citation>
    <scope>NUCLEOTIDE SEQUENCE</scope>
    <source>
        <strain evidence="1">GVMAG-S-1035118-87</strain>
    </source>
</reference>
<dbReference type="AlphaFoldDB" id="A0A6C0AJ01"/>
<sequence length="116" mass="13084">MLEYVFMALFVLLFVKPMRLTTSIKVVELAMLIYVSYKQPLMGILCAAIFIRQFPVEGMVVHKKTPVRMALDEQVRPKESNSIRATKMGGVPPEVALSGLIAKPYVENHTGHYTPF</sequence>
<organism evidence="1">
    <name type="scientific">viral metagenome</name>
    <dbReference type="NCBI Taxonomy" id="1070528"/>
    <lineage>
        <taxon>unclassified sequences</taxon>
        <taxon>metagenomes</taxon>
        <taxon>organismal metagenomes</taxon>
    </lineage>
</organism>
<name>A0A6C0AJ01_9ZZZZ</name>